<dbReference type="InterPro" id="IPR020556">
    <property type="entry name" value="Amidase_CS"/>
</dbReference>
<organism evidence="10 11">
    <name type="scientific">Candidatus Wildermuthbacteria bacterium RIFCSPHIGHO2_01_FULL_49_22b</name>
    <dbReference type="NCBI Taxonomy" id="1802448"/>
    <lineage>
        <taxon>Bacteria</taxon>
        <taxon>Candidatus Wildermuthiibacteriota</taxon>
    </lineage>
</organism>
<dbReference type="Gene3D" id="3.90.1300.10">
    <property type="entry name" value="Amidase signature (AS) domain"/>
    <property type="match status" value="1"/>
</dbReference>
<dbReference type="GO" id="GO:0030956">
    <property type="term" value="C:glutamyl-tRNA(Gln) amidotransferase complex"/>
    <property type="evidence" value="ECO:0007669"/>
    <property type="project" value="InterPro"/>
</dbReference>
<dbReference type="SUPFAM" id="SSF75304">
    <property type="entry name" value="Amidase signature (AS) enzymes"/>
    <property type="match status" value="1"/>
</dbReference>
<dbReference type="PROSITE" id="PS00571">
    <property type="entry name" value="AMIDASES"/>
    <property type="match status" value="1"/>
</dbReference>
<protein>
    <recommendedName>
        <fullName evidence="7">Glutamyl-tRNA(Gln) amidotransferase subunit A</fullName>
        <shortName evidence="7">Glu-ADT subunit A</shortName>
        <ecNumber evidence="7">6.3.5.7</ecNumber>
    </recommendedName>
</protein>
<dbReference type="EC" id="6.3.5.7" evidence="7"/>
<feature type="domain" description="Amidase" evidence="9">
    <location>
        <begin position="24"/>
        <end position="462"/>
    </location>
</feature>
<evidence type="ECO:0000256" key="5">
    <source>
        <dbReference type="ARBA" id="ARBA00022917"/>
    </source>
</evidence>
<dbReference type="InterPro" id="IPR000120">
    <property type="entry name" value="Amidase"/>
</dbReference>
<evidence type="ECO:0000256" key="3">
    <source>
        <dbReference type="ARBA" id="ARBA00022741"/>
    </source>
</evidence>
<evidence type="ECO:0000256" key="6">
    <source>
        <dbReference type="ARBA" id="ARBA00047407"/>
    </source>
</evidence>
<dbReference type="EMBL" id="MHTT01000027">
    <property type="protein sequence ID" value="OHA64880.1"/>
    <property type="molecule type" value="Genomic_DNA"/>
</dbReference>
<feature type="active site" description="Acyl-ester intermediate" evidence="7">
    <location>
        <position position="178"/>
    </location>
</feature>
<evidence type="ECO:0000256" key="7">
    <source>
        <dbReference type="HAMAP-Rule" id="MF_00120"/>
    </source>
</evidence>
<accession>A0A1G2QWB1</accession>
<dbReference type="GO" id="GO:0006412">
    <property type="term" value="P:translation"/>
    <property type="evidence" value="ECO:0007669"/>
    <property type="project" value="UniProtKB-UniRule"/>
</dbReference>
<evidence type="ECO:0000256" key="2">
    <source>
        <dbReference type="ARBA" id="ARBA00022598"/>
    </source>
</evidence>
<dbReference type="NCBIfam" id="TIGR00132">
    <property type="entry name" value="gatA"/>
    <property type="match status" value="1"/>
</dbReference>
<dbReference type="GO" id="GO:0005524">
    <property type="term" value="F:ATP binding"/>
    <property type="evidence" value="ECO:0007669"/>
    <property type="project" value="UniProtKB-KW"/>
</dbReference>
<feature type="active site" description="Charge relay system" evidence="7">
    <location>
        <position position="79"/>
    </location>
</feature>
<dbReference type="InterPro" id="IPR036928">
    <property type="entry name" value="AS_sf"/>
</dbReference>
<dbReference type="HAMAP" id="MF_00120">
    <property type="entry name" value="GatA"/>
    <property type="match status" value="1"/>
</dbReference>
<evidence type="ECO:0000256" key="8">
    <source>
        <dbReference type="SAM" id="MobiDB-lite"/>
    </source>
</evidence>
<comment type="similarity">
    <text evidence="1 7">Belongs to the amidase family. GatA subfamily.</text>
</comment>
<keyword evidence="5 7" id="KW-0648">Protein biosynthesis</keyword>
<keyword evidence="2 7" id="KW-0436">Ligase</keyword>
<dbReference type="STRING" id="1802448.A2672_01430"/>
<dbReference type="InterPro" id="IPR023631">
    <property type="entry name" value="Amidase_dom"/>
</dbReference>
<feature type="region of interest" description="Disordered" evidence="8">
    <location>
        <begin position="135"/>
        <end position="154"/>
    </location>
</feature>
<evidence type="ECO:0000313" key="11">
    <source>
        <dbReference type="Proteomes" id="UP000178065"/>
    </source>
</evidence>
<dbReference type="PANTHER" id="PTHR11895:SF151">
    <property type="entry name" value="GLUTAMYL-TRNA(GLN) AMIDOTRANSFERASE SUBUNIT A"/>
    <property type="match status" value="1"/>
</dbReference>
<comment type="subunit">
    <text evidence="7">Heterotrimer of A, B and C subunits.</text>
</comment>
<evidence type="ECO:0000256" key="1">
    <source>
        <dbReference type="ARBA" id="ARBA00008069"/>
    </source>
</evidence>
<comment type="function">
    <text evidence="7">Allows the formation of correctly charged Gln-tRNA(Gln) through the transamidation of misacylated Glu-tRNA(Gln) in organisms which lack glutaminyl-tRNA synthetase. The reaction takes place in the presence of glutamine and ATP through an activated gamma-phospho-Glu-tRNA(Gln).</text>
</comment>
<sequence length="472" mass="50831">MNLWELTIEKAQEGLRTKEFSASELVEAALRNIEELEPKLHAFLTLTPELALEAARTADERIARGEKLLALSGIPCSLKDAILVQGVPCTAGSRMLEHYIAPYDAFVSKKLKEAGAAIMGKTNMDEFGMGASTEHSVFGPTKNPADPERVAGGSSGGSAASVALGECVISLGEDTGGSIRQPASFCGVVGLKPTYGAVSRAGVIALASSLDQVGPFARTARDAEILFNVIRGKDPLDSTSVDCPYKPQTTNYKLQDLRIGVPKEYFAKGLEAGVEKAVRQAIQKFEKAGARVAQIQLPYTEYALAAYYVINMSEASANLARYDGVRYGLHQEESDLLQEYLDSRGAGLGKEVKRRIMLGTYALSAGYYEAYYLKAQKVRSLLKQDFDKAFTAVDVIMGPTSPVLPFRLGERIQDPLAMYLVDAYTVPANVVGLPAISLPAGRVGNLPVGLQVMAPAFAENLLFELGKTFENL</sequence>
<proteinExistence type="inferred from homology"/>
<feature type="active site" description="Charge relay system" evidence="7">
    <location>
        <position position="154"/>
    </location>
</feature>
<keyword evidence="3 7" id="KW-0547">Nucleotide-binding</keyword>
<keyword evidence="4 7" id="KW-0067">ATP-binding</keyword>
<evidence type="ECO:0000259" key="9">
    <source>
        <dbReference type="Pfam" id="PF01425"/>
    </source>
</evidence>
<gene>
    <name evidence="7" type="primary">gatA</name>
    <name evidence="10" type="ORF">A2672_01430</name>
</gene>
<comment type="caution">
    <text evidence="10">The sequence shown here is derived from an EMBL/GenBank/DDBJ whole genome shotgun (WGS) entry which is preliminary data.</text>
</comment>
<comment type="catalytic activity">
    <reaction evidence="6 7">
        <text>L-glutamyl-tRNA(Gln) + L-glutamine + ATP + H2O = L-glutaminyl-tRNA(Gln) + L-glutamate + ADP + phosphate + H(+)</text>
        <dbReference type="Rhea" id="RHEA:17521"/>
        <dbReference type="Rhea" id="RHEA-COMP:9681"/>
        <dbReference type="Rhea" id="RHEA-COMP:9684"/>
        <dbReference type="ChEBI" id="CHEBI:15377"/>
        <dbReference type="ChEBI" id="CHEBI:15378"/>
        <dbReference type="ChEBI" id="CHEBI:29985"/>
        <dbReference type="ChEBI" id="CHEBI:30616"/>
        <dbReference type="ChEBI" id="CHEBI:43474"/>
        <dbReference type="ChEBI" id="CHEBI:58359"/>
        <dbReference type="ChEBI" id="CHEBI:78520"/>
        <dbReference type="ChEBI" id="CHEBI:78521"/>
        <dbReference type="ChEBI" id="CHEBI:456216"/>
        <dbReference type="EC" id="6.3.5.7"/>
    </reaction>
</comment>
<evidence type="ECO:0000313" key="10">
    <source>
        <dbReference type="EMBL" id="OHA64880.1"/>
    </source>
</evidence>
<evidence type="ECO:0000256" key="4">
    <source>
        <dbReference type="ARBA" id="ARBA00022840"/>
    </source>
</evidence>
<dbReference type="Proteomes" id="UP000178065">
    <property type="component" value="Unassembled WGS sequence"/>
</dbReference>
<dbReference type="PANTHER" id="PTHR11895">
    <property type="entry name" value="TRANSAMIDASE"/>
    <property type="match status" value="1"/>
</dbReference>
<dbReference type="GO" id="GO:0050567">
    <property type="term" value="F:glutaminyl-tRNA synthase (glutamine-hydrolyzing) activity"/>
    <property type="evidence" value="ECO:0007669"/>
    <property type="project" value="UniProtKB-UniRule"/>
</dbReference>
<dbReference type="InterPro" id="IPR004412">
    <property type="entry name" value="GatA"/>
</dbReference>
<reference evidence="10 11" key="1">
    <citation type="journal article" date="2016" name="Nat. Commun.">
        <title>Thousands of microbial genomes shed light on interconnected biogeochemical processes in an aquifer system.</title>
        <authorList>
            <person name="Anantharaman K."/>
            <person name="Brown C.T."/>
            <person name="Hug L.A."/>
            <person name="Sharon I."/>
            <person name="Castelle C.J."/>
            <person name="Probst A.J."/>
            <person name="Thomas B.C."/>
            <person name="Singh A."/>
            <person name="Wilkins M.J."/>
            <person name="Karaoz U."/>
            <person name="Brodie E.L."/>
            <person name="Williams K.H."/>
            <person name="Hubbard S.S."/>
            <person name="Banfield J.F."/>
        </authorList>
    </citation>
    <scope>NUCLEOTIDE SEQUENCE [LARGE SCALE GENOMIC DNA]</scope>
</reference>
<dbReference type="AlphaFoldDB" id="A0A1G2QWB1"/>
<dbReference type="Pfam" id="PF01425">
    <property type="entry name" value="Amidase"/>
    <property type="match status" value="1"/>
</dbReference>
<name>A0A1G2QWB1_9BACT</name>